<proteinExistence type="predicted"/>
<keyword evidence="3" id="KW-1185">Reference proteome</keyword>
<organism evidence="2 3">
    <name type="scientific">Stephania cephalantha</name>
    <dbReference type="NCBI Taxonomy" id="152367"/>
    <lineage>
        <taxon>Eukaryota</taxon>
        <taxon>Viridiplantae</taxon>
        <taxon>Streptophyta</taxon>
        <taxon>Embryophyta</taxon>
        <taxon>Tracheophyta</taxon>
        <taxon>Spermatophyta</taxon>
        <taxon>Magnoliopsida</taxon>
        <taxon>Ranunculales</taxon>
        <taxon>Menispermaceae</taxon>
        <taxon>Menispermoideae</taxon>
        <taxon>Cissampelideae</taxon>
        <taxon>Stephania</taxon>
    </lineage>
</organism>
<comment type="caution">
    <text evidence="2">The sequence shown here is derived from an EMBL/GenBank/DDBJ whole genome shotgun (WGS) entry which is preliminary data.</text>
</comment>
<feature type="region of interest" description="Disordered" evidence="1">
    <location>
        <begin position="1"/>
        <end position="63"/>
    </location>
</feature>
<protein>
    <submittedName>
        <fullName evidence="2">Uncharacterized protein</fullName>
    </submittedName>
</protein>
<name>A0AAP0IQB2_9MAGN</name>
<evidence type="ECO:0000313" key="2">
    <source>
        <dbReference type="EMBL" id="KAK9118786.1"/>
    </source>
</evidence>
<dbReference type="AlphaFoldDB" id="A0AAP0IQB2"/>
<evidence type="ECO:0000313" key="3">
    <source>
        <dbReference type="Proteomes" id="UP001419268"/>
    </source>
</evidence>
<accession>A0AAP0IQB2</accession>
<dbReference type="EMBL" id="JBBNAG010000007">
    <property type="protein sequence ID" value="KAK9118786.1"/>
    <property type="molecule type" value="Genomic_DNA"/>
</dbReference>
<gene>
    <name evidence="2" type="ORF">Scep_016879</name>
</gene>
<reference evidence="2 3" key="1">
    <citation type="submission" date="2024-01" db="EMBL/GenBank/DDBJ databases">
        <title>Genome assemblies of Stephania.</title>
        <authorList>
            <person name="Yang L."/>
        </authorList>
    </citation>
    <scope>NUCLEOTIDE SEQUENCE [LARGE SCALE GENOMIC DNA]</scope>
    <source>
        <strain evidence="2">JXDWG</strain>
        <tissue evidence="2">Leaf</tissue>
    </source>
</reference>
<feature type="compositionally biased region" description="Low complexity" evidence="1">
    <location>
        <begin position="42"/>
        <end position="51"/>
    </location>
</feature>
<dbReference type="Proteomes" id="UP001419268">
    <property type="component" value="Unassembled WGS sequence"/>
</dbReference>
<evidence type="ECO:0000256" key="1">
    <source>
        <dbReference type="SAM" id="MobiDB-lite"/>
    </source>
</evidence>
<sequence length="90" mass="9592">MEKERDREAKRERKQEIGGETAERPVARSGQASRRLRRSRGRPAADARTSGGADGGTGSAAYQAARGRIGHQVGEGRRLWGACEAAVGST</sequence>
<feature type="compositionally biased region" description="Basic and acidic residues" evidence="1">
    <location>
        <begin position="1"/>
        <end position="26"/>
    </location>
</feature>